<dbReference type="EMBL" id="VKAD01000003">
    <property type="protein sequence ID" value="TXR51369.1"/>
    <property type="molecule type" value="Genomic_DNA"/>
</dbReference>
<dbReference type="AlphaFoldDB" id="A0A5C8Z291"/>
<name>A0A5C8Z291_9GAMM</name>
<feature type="chain" id="PRO_5023132737" evidence="2">
    <location>
        <begin position="23"/>
        <end position="94"/>
    </location>
</feature>
<keyword evidence="4" id="KW-1185">Reference proteome</keyword>
<comment type="caution">
    <text evidence="3">The sequence shown here is derived from an EMBL/GenBank/DDBJ whole genome shotgun (WGS) entry which is preliminary data.</text>
</comment>
<keyword evidence="2" id="KW-0732">Signal</keyword>
<evidence type="ECO:0000313" key="3">
    <source>
        <dbReference type="EMBL" id="TXR51369.1"/>
    </source>
</evidence>
<evidence type="ECO:0000256" key="1">
    <source>
        <dbReference type="SAM" id="MobiDB-lite"/>
    </source>
</evidence>
<evidence type="ECO:0000256" key="2">
    <source>
        <dbReference type="SAM" id="SignalP"/>
    </source>
</evidence>
<proteinExistence type="predicted"/>
<evidence type="ECO:0000313" key="4">
    <source>
        <dbReference type="Proteomes" id="UP000321764"/>
    </source>
</evidence>
<sequence>MKILIRSFAVTLLALSLGFATAADNDRPRPPGPDFAEIATSLGIAEQDLIDALGQPEPGQHPDLAVAAEKLGLSEQDLMDAMGPPPGEGARPSH</sequence>
<organism evidence="3 4">
    <name type="scientific">Reinekea thalattae</name>
    <dbReference type="NCBI Taxonomy" id="2593301"/>
    <lineage>
        <taxon>Bacteria</taxon>
        <taxon>Pseudomonadati</taxon>
        <taxon>Pseudomonadota</taxon>
        <taxon>Gammaproteobacteria</taxon>
        <taxon>Oceanospirillales</taxon>
        <taxon>Saccharospirillaceae</taxon>
        <taxon>Reinekea</taxon>
    </lineage>
</organism>
<feature type="signal peptide" evidence="2">
    <location>
        <begin position="1"/>
        <end position="22"/>
    </location>
</feature>
<gene>
    <name evidence="3" type="ORF">FME95_12630</name>
</gene>
<dbReference type="OrthoDB" id="9796530at2"/>
<protein>
    <submittedName>
        <fullName evidence="3">Uncharacterized protein</fullName>
    </submittedName>
</protein>
<dbReference type="Proteomes" id="UP000321764">
    <property type="component" value="Unassembled WGS sequence"/>
</dbReference>
<reference evidence="3 4" key="1">
    <citation type="submission" date="2019-07" db="EMBL/GenBank/DDBJ databases">
        <title>Reinekea sp. strain SSH23 genome sequencing and assembly.</title>
        <authorList>
            <person name="Kim I."/>
        </authorList>
    </citation>
    <scope>NUCLEOTIDE SEQUENCE [LARGE SCALE GENOMIC DNA]</scope>
    <source>
        <strain evidence="3 4">SSH23</strain>
    </source>
</reference>
<dbReference type="RefSeq" id="WP_147714864.1">
    <property type="nucleotide sequence ID" value="NZ_VKAD01000003.1"/>
</dbReference>
<accession>A0A5C8Z291</accession>
<feature type="region of interest" description="Disordered" evidence="1">
    <location>
        <begin position="74"/>
        <end position="94"/>
    </location>
</feature>